<dbReference type="AlphaFoldDB" id="A0A350H906"/>
<evidence type="ECO:0000313" key="4">
    <source>
        <dbReference type="EMBL" id="HAV92022.1"/>
    </source>
</evidence>
<feature type="domain" description="Response regulatory" evidence="3">
    <location>
        <begin position="8"/>
        <end position="122"/>
    </location>
</feature>
<dbReference type="Gene3D" id="3.40.50.2300">
    <property type="match status" value="1"/>
</dbReference>
<dbReference type="EMBL" id="DMZY01000077">
    <property type="protein sequence ID" value="HAV92022.1"/>
    <property type="molecule type" value="Genomic_DNA"/>
</dbReference>
<protein>
    <submittedName>
        <fullName evidence="4">Sigma-54-dependent Fis family transcriptional regulator</fullName>
    </submittedName>
</protein>
<dbReference type="InterPro" id="IPR001789">
    <property type="entry name" value="Sig_transdc_resp-reg_receiver"/>
</dbReference>
<evidence type="ECO:0000256" key="1">
    <source>
        <dbReference type="ARBA" id="ARBA00022553"/>
    </source>
</evidence>
<evidence type="ECO:0000256" key="2">
    <source>
        <dbReference type="PROSITE-ProRule" id="PRU00169"/>
    </source>
</evidence>
<dbReference type="Proteomes" id="UP000264062">
    <property type="component" value="Unassembled WGS sequence"/>
</dbReference>
<proteinExistence type="predicted"/>
<name>A0A350H906_UNCW3</name>
<dbReference type="Pfam" id="PF00072">
    <property type="entry name" value="Response_reg"/>
    <property type="match status" value="1"/>
</dbReference>
<feature type="non-terminal residue" evidence="4">
    <location>
        <position position="171"/>
    </location>
</feature>
<evidence type="ECO:0000313" key="5">
    <source>
        <dbReference type="Proteomes" id="UP000264062"/>
    </source>
</evidence>
<feature type="modified residue" description="4-aspartylphosphate" evidence="2">
    <location>
        <position position="57"/>
    </location>
</feature>
<dbReference type="GO" id="GO:0000160">
    <property type="term" value="P:phosphorelay signal transduction system"/>
    <property type="evidence" value="ECO:0007669"/>
    <property type="project" value="InterPro"/>
</dbReference>
<dbReference type="PANTHER" id="PTHR44591:SF3">
    <property type="entry name" value="RESPONSE REGULATORY DOMAIN-CONTAINING PROTEIN"/>
    <property type="match status" value="1"/>
</dbReference>
<dbReference type="SUPFAM" id="SSF52172">
    <property type="entry name" value="CheY-like"/>
    <property type="match status" value="1"/>
</dbReference>
<dbReference type="SMART" id="SM00448">
    <property type="entry name" value="REC"/>
    <property type="match status" value="1"/>
</dbReference>
<reference evidence="4 5" key="1">
    <citation type="journal article" date="2018" name="Nat. Biotechnol.">
        <title>A standardized bacterial taxonomy based on genome phylogeny substantially revises the tree of life.</title>
        <authorList>
            <person name="Parks D.H."/>
            <person name="Chuvochina M."/>
            <person name="Waite D.W."/>
            <person name="Rinke C."/>
            <person name="Skarshewski A."/>
            <person name="Chaumeil P.A."/>
            <person name="Hugenholtz P."/>
        </authorList>
    </citation>
    <scope>NUCLEOTIDE SEQUENCE [LARGE SCALE GENOMIC DNA]</scope>
    <source>
        <strain evidence="4">UBA9956</strain>
    </source>
</reference>
<sequence length="171" mass="18980">MLDEKKYTILAVDDAKDNLELISRNLLSAGYTIITSESAEHAIEILESQQIDLVITDLKMPDVDGLQLIRHIRENFKDIEVIMITGYPSIEGAVEAVKMGASEYITKPFTDEELFSVVEKVLFKVKMKKISIAKAKSSENMIFPDLIGESSPMKRVKEAINKAASTSATAL</sequence>
<dbReference type="PROSITE" id="PS50110">
    <property type="entry name" value="RESPONSE_REGULATORY"/>
    <property type="match status" value="1"/>
</dbReference>
<accession>A0A350H906</accession>
<organism evidence="4 5">
    <name type="scientific">candidate division WOR-3 bacterium</name>
    <dbReference type="NCBI Taxonomy" id="2052148"/>
    <lineage>
        <taxon>Bacteria</taxon>
        <taxon>Bacteria division WOR-3</taxon>
    </lineage>
</organism>
<dbReference type="InterPro" id="IPR050595">
    <property type="entry name" value="Bact_response_regulator"/>
</dbReference>
<evidence type="ECO:0000259" key="3">
    <source>
        <dbReference type="PROSITE" id="PS50110"/>
    </source>
</evidence>
<keyword evidence="1 2" id="KW-0597">Phosphoprotein</keyword>
<gene>
    <name evidence="4" type="ORF">DCW38_02440</name>
</gene>
<dbReference type="PANTHER" id="PTHR44591">
    <property type="entry name" value="STRESS RESPONSE REGULATOR PROTEIN 1"/>
    <property type="match status" value="1"/>
</dbReference>
<dbReference type="InterPro" id="IPR011006">
    <property type="entry name" value="CheY-like_superfamily"/>
</dbReference>
<comment type="caution">
    <text evidence="4">The sequence shown here is derived from an EMBL/GenBank/DDBJ whole genome shotgun (WGS) entry which is preliminary data.</text>
</comment>